<dbReference type="Proteomes" id="UP000799421">
    <property type="component" value="Unassembled WGS sequence"/>
</dbReference>
<organism evidence="2 3">
    <name type="scientific">Piedraia hortae CBS 480.64</name>
    <dbReference type="NCBI Taxonomy" id="1314780"/>
    <lineage>
        <taxon>Eukaryota</taxon>
        <taxon>Fungi</taxon>
        <taxon>Dikarya</taxon>
        <taxon>Ascomycota</taxon>
        <taxon>Pezizomycotina</taxon>
        <taxon>Dothideomycetes</taxon>
        <taxon>Dothideomycetidae</taxon>
        <taxon>Capnodiales</taxon>
        <taxon>Piedraiaceae</taxon>
        <taxon>Piedraia</taxon>
    </lineage>
</organism>
<evidence type="ECO:0000256" key="1">
    <source>
        <dbReference type="SAM" id="MobiDB-lite"/>
    </source>
</evidence>
<accession>A0A6A7BTK9</accession>
<gene>
    <name evidence="2" type="ORF">K470DRAFT_157202</name>
</gene>
<feature type="compositionally biased region" description="Polar residues" evidence="1">
    <location>
        <begin position="150"/>
        <end position="164"/>
    </location>
</feature>
<keyword evidence="3" id="KW-1185">Reference proteome</keyword>
<reference evidence="2" key="1">
    <citation type="journal article" date="2020" name="Stud. Mycol.">
        <title>101 Dothideomycetes genomes: a test case for predicting lifestyles and emergence of pathogens.</title>
        <authorList>
            <person name="Haridas S."/>
            <person name="Albert R."/>
            <person name="Binder M."/>
            <person name="Bloem J."/>
            <person name="Labutti K."/>
            <person name="Salamov A."/>
            <person name="Andreopoulos B."/>
            <person name="Baker S."/>
            <person name="Barry K."/>
            <person name="Bills G."/>
            <person name="Bluhm B."/>
            <person name="Cannon C."/>
            <person name="Castanera R."/>
            <person name="Culley D."/>
            <person name="Daum C."/>
            <person name="Ezra D."/>
            <person name="Gonzalez J."/>
            <person name="Henrissat B."/>
            <person name="Kuo A."/>
            <person name="Liang C."/>
            <person name="Lipzen A."/>
            <person name="Lutzoni F."/>
            <person name="Magnuson J."/>
            <person name="Mondo S."/>
            <person name="Nolan M."/>
            <person name="Ohm R."/>
            <person name="Pangilinan J."/>
            <person name="Park H.-J."/>
            <person name="Ramirez L."/>
            <person name="Alfaro M."/>
            <person name="Sun H."/>
            <person name="Tritt A."/>
            <person name="Yoshinaga Y."/>
            <person name="Zwiers L.-H."/>
            <person name="Turgeon B."/>
            <person name="Goodwin S."/>
            <person name="Spatafora J."/>
            <person name="Crous P."/>
            <person name="Grigoriev I."/>
        </authorList>
    </citation>
    <scope>NUCLEOTIDE SEQUENCE</scope>
    <source>
        <strain evidence="2">CBS 480.64</strain>
    </source>
</reference>
<evidence type="ECO:0000313" key="3">
    <source>
        <dbReference type="Proteomes" id="UP000799421"/>
    </source>
</evidence>
<dbReference type="AlphaFoldDB" id="A0A6A7BTK9"/>
<feature type="region of interest" description="Disordered" evidence="1">
    <location>
        <begin position="136"/>
        <end position="178"/>
    </location>
</feature>
<name>A0A6A7BTK9_9PEZI</name>
<proteinExistence type="predicted"/>
<evidence type="ECO:0000313" key="2">
    <source>
        <dbReference type="EMBL" id="KAF2857838.1"/>
    </source>
</evidence>
<dbReference type="EMBL" id="MU006026">
    <property type="protein sequence ID" value="KAF2857838.1"/>
    <property type="molecule type" value="Genomic_DNA"/>
</dbReference>
<sequence length="192" mass="21100">MMKPQKEALFELCGNFLKEQNVSQPVLEGGDRREELVESRALANTKTNHGFATAQMKWSKKCDTWPAGITFEDAFGKWYCHGGSCDEPSPRWYKVMKAIGCSYRPPSCTVLSGHELACTNIKDGIMTLPPRLARGAPSRAAALRAHPRQGNRSSDCGTIPATSTNDRRRPANSDARMVPCLPGRSNGCITSR</sequence>
<protein>
    <submittedName>
        <fullName evidence="2">Uncharacterized protein</fullName>
    </submittedName>
</protein>